<evidence type="ECO:0000313" key="3">
    <source>
        <dbReference type="Proteomes" id="UP000008827"/>
    </source>
</evidence>
<dbReference type="AlphaFoldDB" id="A0A0R0GQW4"/>
<reference evidence="1 2" key="1">
    <citation type="journal article" date="2010" name="Nature">
        <title>Genome sequence of the palaeopolyploid soybean.</title>
        <authorList>
            <person name="Schmutz J."/>
            <person name="Cannon S.B."/>
            <person name="Schlueter J."/>
            <person name="Ma J."/>
            <person name="Mitros T."/>
            <person name="Nelson W."/>
            <person name="Hyten D.L."/>
            <person name="Song Q."/>
            <person name="Thelen J.J."/>
            <person name="Cheng J."/>
            <person name="Xu D."/>
            <person name="Hellsten U."/>
            <person name="May G.D."/>
            <person name="Yu Y."/>
            <person name="Sakurai T."/>
            <person name="Umezawa T."/>
            <person name="Bhattacharyya M.K."/>
            <person name="Sandhu D."/>
            <person name="Valliyodan B."/>
            <person name="Lindquist E."/>
            <person name="Peto M."/>
            <person name="Grant D."/>
            <person name="Shu S."/>
            <person name="Goodstein D."/>
            <person name="Barry K."/>
            <person name="Futrell-Griggs M."/>
            <person name="Abernathy B."/>
            <person name="Du J."/>
            <person name="Tian Z."/>
            <person name="Zhu L."/>
            <person name="Gill N."/>
            <person name="Joshi T."/>
            <person name="Libault M."/>
            <person name="Sethuraman A."/>
            <person name="Zhang X.-C."/>
            <person name="Shinozaki K."/>
            <person name="Nguyen H.T."/>
            <person name="Wing R.A."/>
            <person name="Cregan P."/>
            <person name="Specht J."/>
            <person name="Grimwood J."/>
            <person name="Rokhsar D."/>
            <person name="Stacey G."/>
            <person name="Shoemaker R.C."/>
            <person name="Jackson S.A."/>
        </authorList>
    </citation>
    <scope>NUCLEOTIDE SEQUENCE</scope>
    <source>
        <strain evidence="2">cv. Williams 82</strain>
        <tissue evidence="1">Callus</tissue>
    </source>
</reference>
<evidence type="ECO:0000313" key="1">
    <source>
        <dbReference type="EMBL" id="KRH20685.1"/>
    </source>
</evidence>
<accession>A0A0R0GQW4</accession>
<dbReference type="PaxDb" id="3847-GLYMA13G26320.2"/>
<proteinExistence type="predicted"/>
<dbReference type="InParanoid" id="A0A0R0GQW4"/>
<dbReference type="EMBL" id="CM000846">
    <property type="protein sequence ID" value="KRH20685.1"/>
    <property type="molecule type" value="Genomic_DNA"/>
</dbReference>
<protein>
    <submittedName>
        <fullName evidence="1 2">Uncharacterized protein</fullName>
    </submittedName>
</protein>
<reference evidence="2" key="2">
    <citation type="submission" date="2018-02" db="UniProtKB">
        <authorList>
            <consortium name="EnsemblPlants"/>
        </authorList>
    </citation>
    <scope>IDENTIFICATION</scope>
    <source>
        <strain evidence="2">Williams 82</strain>
    </source>
</reference>
<evidence type="ECO:0000313" key="2">
    <source>
        <dbReference type="EnsemblPlants" id="KRH20685"/>
    </source>
</evidence>
<dbReference type="EnsemblPlants" id="KRH20685">
    <property type="protein sequence ID" value="KRH20685"/>
    <property type="gene ID" value="GLYMA_13G194200"/>
</dbReference>
<gene>
    <name evidence="1" type="ORF">GLYMA_13G194200</name>
</gene>
<dbReference type="Proteomes" id="UP000008827">
    <property type="component" value="Chromosome 13"/>
</dbReference>
<keyword evidence="3" id="KW-1185">Reference proteome</keyword>
<organism evidence="1">
    <name type="scientific">Glycine max</name>
    <name type="common">Soybean</name>
    <name type="synonym">Glycine hispida</name>
    <dbReference type="NCBI Taxonomy" id="3847"/>
    <lineage>
        <taxon>Eukaryota</taxon>
        <taxon>Viridiplantae</taxon>
        <taxon>Streptophyta</taxon>
        <taxon>Embryophyta</taxon>
        <taxon>Tracheophyta</taxon>
        <taxon>Spermatophyta</taxon>
        <taxon>Magnoliopsida</taxon>
        <taxon>eudicotyledons</taxon>
        <taxon>Gunneridae</taxon>
        <taxon>Pentapetalae</taxon>
        <taxon>rosids</taxon>
        <taxon>fabids</taxon>
        <taxon>Fabales</taxon>
        <taxon>Fabaceae</taxon>
        <taxon>Papilionoideae</taxon>
        <taxon>50 kb inversion clade</taxon>
        <taxon>NPAAA clade</taxon>
        <taxon>indigoferoid/millettioid clade</taxon>
        <taxon>Phaseoleae</taxon>
        <taxon>Glycine</taxon>
        <taxon>Glycine subgen. Soja</taxon>
    </lineage>
</organism>
<name>A0A0R0GQW4_SOYBN</name>
<dbReference type="Gramene" id="KRH20685">
    <property type="protein sequence ID" value="KRH20685"/>
    <property type="gene ID" value="GLYMA_13G194200"/>
</dbReference>
<reference evidence="1" key="3">
    <citation type="submission" date="2018-07" db="EMBL/GenBank/DDBJ databases">
        <title>WGS assembly of Glycine max.</title>
        <authorList>
            <person name="Schmutz J."/>
            <person name="Cannon S."/>
            <person name="Schlueter J."/>
            <person name="Ma J."/>
            <person name="Mitros T."/>
            <person name="Nelson W."/>
            <person name="Hyten D."/>
            <person name="Song Q."/>
            <person name="Thelen J."/>
            <person name="Cheng J."/>
            <person name="Xu D."/>
            <person name="Hellsten U."/>
            <person name="May G."/>
            <person name="Yu Y."/>
            <person name="Sakurai T."/>
            <person name="Umezawa T."/>
            <person name="Bhattacharyya M."/>
            <person name="Sandhu D."/>
            <person name="Valliyodan B."/>
            <person name="Lindquist E."/>
            <person name="Peto M."/>
            <person name="Grant D."/>
            <person name="Shu S."/>
            <person name="Goodstein D."/>
            <person name="Barry K."/>
            <person name="Futrell-Griggs M."/>
            <person name="Abernathy B."/>
            <person name="Du J."/>
            <person name="Tian Z."/>
            <person name="Zhu L."/>
            <person name="Gill N."/>
            <person name="Joshi T."/>
            <person name="Libault M."/>
            <person name="Sethuraman A."/>
            <person name="Zhang X."/>
            <person name="Shinozaki K."/>
            <person name="Nguyen H."/>
            <person name="Wing R."/>
            <person name="Cregan P."/>
            <person name="Specht J."/>
            <person name="Grimwood J."/>
            <person name="Rokhsar D."/>
            <person name="Stacey G."/>
            <person name="Shoemaker R."/>
            <person name="Jackson S."/>
        </authorList>
    </citation>
    <scope>NUCLEOTIDE SEQUENCE</scope>
    <source>
        <tissue evidence="1">Callus</tissue>
    </source>
</reference>
<sequence>MFSIMEGDSVTFISNPETYELESDSFTKISSPDNGDKSKTIVIMPLKKFGLSGINDMKQSILSWKLQSFATWLYVFNFERQNPTYL</sequence>